<name>A0A3Q3SUE0_9TELE</name>
<dbReference type="Gene3D" id="3.30.420.10">
    <property type="entry name" value="Ribonuclease H-like superfamily/Ribonuclease H"/>
    <property type="match status" value="1"/>
</dbReference>
<accession>A0A3Q3SUE0</accession>
<proteinExistence type="predicted"/>
<dbReference type="Proteomes" id="UP000261640">
    <property type="component" value="Unplaced"/>
</dbReference>
<organism evidence="2 3">
    <name type="scientific">Mastacembelus armatus</name>
    <name type="common">zig-zag eel</name>
    <dbReference type="NCBI Taxonomy" id="205130"/>
    <lineage>
        <taxon>Eukaryota</taxon>
        <taxon>Metazoa</taxon>
        <taxon>Chordata</taxon>
        <taxon>Craniata</taxon>
        <taxon>Vertebrata</taxon>
        <taxon>Euteleostomi</taxon>
        <taxon>Actinopterygii</taxon>
        <taxon>Neopterygii</taxon>
        <taxon>Teleostei</taxon>
        <taxon>Neoteleostei</taxon>
        <taxon>Acanthomorphata</taxon>
        <taxon>Anabantaria</taxon>
        <taxon>Synbranchiformes</taxon>
        <taxon>Mastacembelidae</taxon>
        <taxon>Mastacembelus</taxon>
    </lineage>
</organism>
<evidence type="ECO:0000313" key="2">
    <source>
        <dbReference type="Ensembl" id="ENSMAMP00000030755.2"/>
    </source>
</evidence>
<dbReference type="InterPro" id="IPR036397">
    <property type="entry name" value="RNaseH_sf"/>
</dbReference>
<feature type="domain" description="Tc1-like transposase DDE" evidence="1">
    <location>
        <begin position="3"/>
        <end position="51"/>
    </location>
</feature>
<sequence>MDDNAPGHRGRIVRERLMEAGVPQLEWPALSPDLNPLENVWDQLSRLVEARTPAPQNLNDLRDALQEEWNAMPHTISGQ</sequence>
<dbReference type="AlphaFoldDB" id="A0A3Q3SUE0"/>
<dbReference type="STRING" id="205130.ENSMAMP00000030755"/>
<reference evidence="2" key="1">
    <citation type="submission" date="2025-08" db="UniProtKB">
        <authorList>
            <consortium name="Ensembl"/>
        </authorList>
    </citation>
    <scope>IDENTIFICATION</scope>
</reference>
<evidence type="ECO:0000313" key="3">
    <source>
        <dbReference type="Proteomes" id="UP000261640"/>
    </source>
</evidence>
<dbReference type="Ensembl" id="ENSMAMT00000031558.2">
    <property type="protein sequence ID" value="ENSMAMP00000030755.2"/>
    <property type="gene ID" value="ENSMAMG00000020728.2"/>
</dbReference>
<dbReference type="GeneTree" id="ENSGT00940000176882"/>
<evidence type="ECO:0000259" key="1">
    <source>
        <dbReference type="Pfam" id="PF13358"/>
    </source>
</evidence>
<dbReference type="InterPro" id="IPR038717">
    <property type="entry name" value="Tc1-like_DDE_dom"/>
</dbReference>
<dbReference type="InParanoid" id="A0A3Q3SUE0"/>
<dbReference type="Pfam" id="PF13358">
    <property type="entry name" value="DDE_3"/>
    <property type="match status" value="1"/>
</dbReference>
<protein>
    <recommendedName>
        <fullName evidence="1">Tc1-like transposase DDE domain-containing protein</fullName>
    </recommendedName>
</protein>
<keyword evidence="3" id="KW-1185">Reference proteome</keyword>
<reference evidence="2" key="2">
    <citation type="submission" date="2025-09" db="UniProtKB">
        <authorList>
            <consortium name="Ensembl"/>
        </authorList>
    </citation>
    <scope>IDENTIFICATION</scope>
</reference>
<dbReference type="GO" id="GO:0003676">
    <property type="term" value="F:nucleic acid binding"/>
    <property type="evidence" value="ECO:0007669"/>
    <property type="project" value="InterPro"/>
</dbReference>